<accession>A0A3B0QSY7</accession>
<dbReference type="EMBL" id="UOEB01000071">
    <property type="protein sequence ID" value="VAV83342.1"/>
    <property type="molecule type" value="Genomic_DNA"/>
</dbReference>
<dbReference type="InterPro" id="IPR027417">
    <property type="entry name" value="P-loop_NTPase"/>
</dbReference>
<proteinExistence type="predicted"/>
<organism evidence="1">
    <name type="scientific">hydrothermal vent metagenome</name>
    <dbReference type="NCBI Taxonomy" id="652676"/>
    <lineage>
        <taxon>unclassified sequences</taxon>
        <taxon>metagenomes</taxon>
        <taxon>ecological metagenomes</taxon>
    </lineage>
</organism>
<reference evidence="1" key="1">
    <citation type="submission" date="2018-06" db="EMBL/GenBank/DDBJ databases">
        <authorList>
            <person name="Zhirakovskaya E."/>
        </authorList>
    </citation>
    <scope>NUCLEOTIDE SEQUENCE</scope>
</reference>
<protein>
    <recommendedName>
        <fullName evidence="2">DUF1611 domain-containing protein</fullName>
    </recommendedName>
</protein>
<sequence>MKLIKIHSNKIKKAIICKDVNSTIINKEIKKSYVPKAGDVAIFKVKEIGKHTRIQSVGGNNKHILPGDLIMATFGNRYATGQMEGHIPDSYCSTYHILGQGGAIGVLKSIHKKFELVGPTTLSLVGYVVNEKGAIINTKYLNTETTIDKSIPLNVEPKIILSLGTSMDSGKTTSAAFLARGLKLARKKVAFIKLTGTVFTKDKSLVRDYGAKVSLDFSDFGFPSTYMCSTTELLHLYNSLLDKVRPYNPDYIIVEIADGLLQRETSALINNKQFMNNVKGALFSSADSMSAISGADMLTKLGCKVIGTTGLFTTSPLLIDEVKQQSNYTVFSGEDLMSKEIINTLEKNINYFKVENKMAVNS</sequence>
<name>A0A3B0QSY7_9ZZZZ</name>
<gene>
    <name evidence="1" type="ORF">MNBD_BACTEROID02-153</name>
</gene>
<evidence type="ECO:0008006" key="2">
    <source>
        <dbReference type="Google" id="ProtNLM"/>
    </source>
</evidence>
<dbReference type="AlphaFoldDB" id="A0A3B0QSY7"/>
<dbReference type="SUPFAM" id="SSF52540">
    <property type="entry name" value="P-loop containing nucleoside triphosphate hydrolases"/>
    <property type="match status" value="1"/>
</dbReference>
<evidence type="ECO:0000313" key="1">
    <source>
        <dbReference type="EMBL" id="VAV83342.1"/>
    </source>
</evidence>
<dbReference type="Gene3D" id="3.40.50.300">
    <property type="entry name" value="P-loop containing nucleotide triphosphate hydrolases"/>
    <property type="match status" value="1"/>
</dbReference>